<accession>A0A183EUU3</accession>
<evidence type="ECO:0000313" key="3">
    <source>
        <dbReference type="Proteomes" id="UP000271098"/>
    </source>
</evidence>
<evidence type="ECO:0000313" key="1">
    <source>
        <dbReference type="EMBL" id="VDK57591.1"/>
    </source>
</evidence>
<evidence type="ECO:0000313" key="4">
    <source>
        <dbReference type="WBParaSite" id="GPUH_0000721501-mRNA-1"/>
    </source>
</evidence>
<reference evidence="1 3" key="2">
    <citation type="submission" date="2018-11" db="EMBL/GenBank/DDBJ databases">
        <authorList>
            <consortium name="Pathogen Informatics"/>
        </authorList>
    </citation>
    <scope>NUCLEOTIDE SEQUENCE [LARGE SCALE GENOMIC DNA]</scope>
</reference>
<sequence>MGRKMPNFFDDICKLFDFELYDDVLTLYELSYSEQTGLSNVQTATVFSLVAESYFQLENFVKSQDVSCFRLFFHREIHSFI</sequence>
<evidence type="ECO:0000313" key="2">
    <source>
        <dbReference type="EMBL" id="VDN43256.1"/>
    </source>
</evidence>
<evidence type="ECO:0000313" key="5">
    <source>
        <dbReference type="WBParaSite" id="GPUH_0002476401-mRNA-1"/>
    </source>
</evidence>
<dbReference type="OrthoDB" id="308440at2759"/>
<dbReference type="WBParaSite" id="GPUH_0000721501-mRNA-1">
    <property type="protein sequence ID" value="GPUH_0000721501-mRNA-1"/>
    <property type="gene ID" value="GPUH_0000721501"/>
</dbReference>
<protein>
    <submittedName>
        <fullName evidence="4 5">Transposase</fullName>
    </submittedName>
</protein>
<organism evidence="5">
    <name type="scientific">Gongylonema pulchrum</name>
    <dbReference type="NCBI Taxonomy" id="637853"/>
    <lineage>
        <taxon>Eukaryota</taxon>
        <taxon>Metazoa</taxon>
        <taxon>Ecdysozoa</taxon>
        <taxon>Nematoda</taxon>
        <taxon>Chromadorea</taxon>
        <taxon>Rhabditida</taxon>
        <taxon>Spirurina</taxon>
        <taxon>Spiruromorpha</taxon>
        <taxon>Spiruroidea</taxon>
        <taxon>Gongylonematidae</taxon>
        <taxon>Gongylonema</taxon>
    </lineage>
</organism>
<keyword evidence="3" id="KW-1185">Reference proteome</keyword>
<dbReference type="WBParaSite" id="GPUH_0002476401-mRNA-1">
    <property type="protein sequence ID" value="GPUH_0002476401-mRNA-1"/>
    <property type="gene ID" value="GPUH_0002476401"/>
</dbReference>
<dbReference type="AlphaFoldDB" id="A0A183EUU3"/>
<name>A0A183EUU3_9BILA</name>
<dbReference type="EMBL" id="UYRT01018286">
    <property type="protein sequence ID" value="VDK57591.1"/>
    <property type="molecule type" value="Genomic_DNA"/>
</dbReference>
<dbReference type="EMBL" id="UYRT01102301">
    <property type="protein sequence ID" value="VDN43256.1"/>
    <property type="molecule type" value="Genomic_DNA"/>
</dbReference>
<proteinExistence type="predicted"/>
<dbReference type="Proteomes" id="UP000271098">
    <property type="component" value="Unassembled WGS sequence"/>
</dbReference>
<reference evidence="4 5" key="1">
    <citation type="submission" date="2016-06" db="UniProtKB">
        <authorList>
            <consortium name="WormBaseParasite"/>
        </authorList>
    </citation>
    <scope>IDENTIFICATION</scope>
</reference>
<gene>
    <name evidence="2" type="ORF">GPUH_LOCUS24733</name>
    <name evidence="1" type="ORF">GPUH_LOCUS7205</name>
</gene>